<dbReference type="InterPro" id="IPR018376">
    <property type="entry name" value="Enoyl-CoA_hyd/isom_CS"/>
</dbReference>
<evidence type="ECO:0000256" key="1">
    <source>
        <dbReference type="ARBA" id="ARBA00005254"/>
    </source>
</evidence>
<keyword evidence="5" id="KW-1185">Reference proteome</keyword>
<comment type="caution">
    <text evidence="4">The sequence shown here is derived from an EMBL/GenBank/DDBJ whole genome shotgun (WGS) entry which is preliminary data.</text>
</comment>
<dbReference type="Pfam" id="PF00378">
    <property type="entry name" value="ECH_1"/>
    <property type="match status" value="1"/>
</dbReference>
<dbReference type="EMBL" id="AGUD01000295">
    <property type="protein sequence ID" value="EHN09312.1"/>
    <property type="molecule type" value="Genomic_DNA"/>
</dbReference>
<proteinExistence type="inferred from homology"/>
<keyword evidence="4" id="KW-0456">Lyase</keyword>
<dbReference type="SUPFAM" id="SSF52096">
    <property type="entry name" value="ClpP/crotonase"/>
    <property type="match status" value="1"/>
</dbReference>
<dbReference type="InterPro" id="IPR001753">
    <property type="entry name" value="Enoyl-CoA_hydra/iso"/>
</dbReference>
<evidence type="ECO:0000313" key="4">
    <source>
        <dbReference type="EMBL" id="EHN09312.1"/>
    </source>
</evidence>
<reference evidence="4 5" key="1">
    <citation type="journal article" date="2013" name="Biodegradation">
        <title>Quantitative proteomic analysis of ibuprofen-degrading Patulibacter sp. strain I11.</title>
        <authorList>
            <person name="Almeida B."/>
            <person name="Kjeldal H."/>
            <person name="Lolas I."/>
            <person name="Knudsen A.D."/>
            <person name="Carvalho G."/>
            <person name="Nielsen K.L."/>
            <person name="Barreto Crespo M.T."/>
            <person name="Stensballe A."/>
            <person name="Nielsen J.L."/>
        </authorList>
    </citation>
    <scope>NUCLEOTIDE SEQUENCE [LARGE SCALE GENOMIC DNA]</scope>
    <source>
        <strain evidence="4 5">I11</strain>
    </source>
</reference>
<evidence type="ECO:0000256" key="2">
    <source>
        <dbReference type="RuleBase" id="RU003707"/>
    </source>
</evidence>
<comment type="similarity">
    <text evidence="1 2">Belongs to the enoyl-CoA hydratase/isomerase family.</text>
</comment>
<dbReference type="OrthoDB" id="8640486at2"/>
<dbReference type="GO" id="GO:0004300">
    <property type="term" value="F:enoyl-CoA hydratase activity"/>
    <property type="evidence" value="ECO:0007669"/>
    <property type="project" value="UniProtKB-EC"/>
</dbReference>
<dbReference type="InterPro" id="IPR029045">
    <property type="entry name" value="ClpP/crotonase-like_dom_sf"/>
</dbReference>
<sequence>MTETSALDARRDQLPNAADGTARPAVDATPPWPIEVVDGVAVTTMTGTPANCQNEAFYAALHATLDRLDDEHRDRPVVLTGEGRSFSAGLDVRYVGELFRDGDHDALLAWKDRYFATNLRLFALDRPLVAAVNGHAYAGGLITALCADLRIGARGPARFALNEVPIGIPMPRTYLELLASAIGWPTASRLSLLGTELDVEAAHRIGVLDEVCDPAALVSRAIAEAARLAGGSLPAFRFTKRAVRAPVLGRMHEAAAGADRAFVDVVRSPESRRAIERLLATLDARATGTTCSR</sequence>
<organism evidence="4 5">
    <name type="scientific">Patulibacter medicamentivorans</name>
    <dbReference type="NCBI Taxonomy" id="1097667"/>
    <lineage>
        <taxon>Bacteria</taxon>
        <taxon>Bacillati</taxon>
        <taxon>Actinomycetota</taxon>
        <taxon>Thermoleophilia</taxon>
        <taxon>Solirubrobacterales</taxon>
        <taxon>Patulibacteraceae</taxon>
        <taxon>Patulibacter</taxon>
    </lineage>
</organism>
<evidence type="ECO:0000256" key="3">
    <source>
        <dbReference type="SAM" id="MobiDB-lite"/>
    </source>
</evidence>
<feature type="region of interest" description="Disordered" evidence="3">
    <location>
        <begin position="1"/>
        <end position="29"/>
    </location>
</feature>
<dbReference type="AlphaFoldDB" id="H0EAI5"/>
<dbReference type="RefSeq" id="WP_007578322.1">
    <property type="nucleotide sequence ID" value="NZ_AGUD01000295.1"/>
</dbReference>
<dbReference type="Gene3D" id="3.90.226.10">
    <property type="entry name" value="2-enoyl-CoA Hydratase, Chain A, domain 1"/>
    <property type="match status" value="1"/>
</dbReference>
<dbReference type="PROSITE" id="PS00166">
    <property type="entry name" value="ENOYL_COA_HYDRATASE"/>
    <property type="match status" value="1"/>
</dbReference>
<dbReference type="EC" id="4.2.1.17" evidence="4"/>
<name>H0EAI5_9ACTN</name>
<evidence type="ECO:0000313" key="5">
    <source>
        <dbReference type="Proteomes" id="UP000005143"/>
    </source>
</evidence>
<dbReference type="GO" id="GO:0016853">
    <property type="term" value="F:isomerase activity"/>
    <property type="evidence" value="ECO:0007669"/>
    <property type="project" value="UniProtKB-KW"/>
</dbReference>
<dbReference type="CDD" id="cd06558">
    <property type="entry name" value="crotonase-like"/>
    <property type="match status" value="1"/>
</dbReference>
<keyword evidence="4" id="KW-0413">Isomerase</keyword>
<dbReference type="PANTHER" id="PTHR11941:SF45">
    <property type="entry name" value="ENOYL-COA DELTA ISOMERASE 1, MITOCHONDRIAL"/>
    <property type="match status" value="1"/>
</dbReference>
<dbReference type="Proteomes" id="UP000005143">
    <property type="component" value="Unassembled WGS sequence"/>
</dbReference>
<protein>
    <submittedName>
        <fullName evidence="4">Enoyl-CoA hydratase/isomerase</fullName>
        <ecNumber evidence="4">4.2.1.17</ecNumber>
    </submittedName>
</protein>
<dbReference type="GO" id="GO:0006635">
    <property type="term" value="P:fatty acid beta-oxidation"/>
    <property type="evidence" value="ECO:0007669"/>
    <property type="project" value="TreeGrafter"/>
</dbReference>
<dbReference type="PANTHER" id="PTHR11941">
    <property type="entry name" value="ENOYL-COA HYDRATASE-RELATED"/>
    <property type="match status" value="1"/>
</dbReference>
<gene>
    <name evidence="4" type="ORF">PAI11_38590</name>
</gene>
<accession>H0EAI5</accession>